<dbReference type="GO" id="GO:0005886">
    <property type="term" value="C:plasma membrane"/>
    <property type="evidence" value="ECO:0007669"/>
    <property type="project" value="UniProtKB-SubCell"/>
</dbReference>
<reference evidence="2 3" key="1">
    <citation type="submission" date="2020-05" db="EMBL/GenBank/DDBJ databases">
        <title>Horizontal transmission and recombination maintain forever young bacterial symbiont genomes.</title>
        <authorList>
            <person name="Russell S.L."/>
            <person name="Pepper-Tunick E."/>
            <person name="Svedberg J."/>
            <person name="Byrne A."/>
            <person name="Ruelas Castillo J."/>
            <person name="Vollmers C."/>
            <person name="Beinart R.A."/>
            <person name="Corbett-Detig R."/>
        </authorList>
    </citation>
    <scope>NUCLEOTIDE SEQUENCE [LARGE SCALE GENOMIC DNA]</scope>
    <source>
        <strain evidence="2">Santa_Monica_outfall</strain>
    </source>
</reference>
<dbReference type="Pfam" id="PF00884">
    <property type="entry name" value="Sulfatase"/>
    <property type="match status" value="1"/>
</dbReference>
<dbReference type="PANTHER" id="PTHR30443">
    <property type="entry name" value="INNER MEMBRANE PROTEIN"/>
    <property type="match status" value="1"/>
</dbReference>
<dbReference type="InterPro" id="IPR000917">
    <property type="entry name" value="Sulfatase_N"/>
</dbReference>
<sequence>MSLDLSVARDKENDVSVVLVVGEAARRKSMGVYGAAFNTTPFYLRCHLNQRIKLRFFRCCNCCAIYQGCCSVIAFDGWGTRLHKDRAHPSIYKILNQAGVISTLVSKNHGVTLHEQLIDVIVKDNANAVGGASIYDVDLLAHMSDALAESDSGSDFITLRLLGSHQRYKDRYPSDHDCFSPDTPEANYLSSIRYTDADRHG</sequence>
<protein>
    <submittedName>
        <fullName evidence="2">Sulfatase-like hydrolase/transferase</fullName>
    </submittedName>
</protein>
<keyword evidence="3" id="KW-1185">Reference proteome</keyword>
<dbReference type="GO" id="GO:0016787">
    <property type="term" value="F:hydrolase activity"/>
    <property type="evidence" value="ECO:0007669"/>
    <property type="project" value="UniProtKB-KW"/>
</dbReference>
<dbReference type="InterPro" id="IPR017850">
    <property type="entry name" value="Alkaline_phosphatase_core_sf"/>
</dbReference>
<dbReference type="RefSeq" id="WP_174673259.1">
    <property type="nucleotide sequence ID" value="NZ_CP054491.1"/>
</dbReference>
<keyword evidence="2" id="KW-0378">Hydrolase</keyword>
<keyword evidence="2" id="KW-0808">Transferase</keyword>
<dbReference type="GO" id="GO:0009244">
    <property type="term" value="P:lipopolysaccharide core region biosynthetic process"/>
    <property type="evidence" value="ECO:0007669"/>
    <property type="project" value="TreeGrafter"/>
</dbReference>
<dbReference type="AlphaFoldDB" id="A0A6N0HXL6"/>
<gene>
    <name evidence="2" type="ORF">HUE57_11975</name>
</gene>
<organism evidence="2 3">
    <name type="scientific">Candidatus Reidiella endopervernicosa</name>
    <dbReference type="NCBI Taxonomy" id="2738883"/>
    <lineage>
        <taxon>Bacteria</taxon>
        <taxon>Pseudomonadati</taxon>
        <taxon>Pseudomonadota</taxon>
        <taxon>Gammaproteobacteria</taxon>
        <taxon>Candidatus Reidiella</taxon>
    </lineage>
</organism>
<dbReference type="Proteomes" id="UP000509658">
    <property type="component" value="Chromosome"/>
</dbReference>
<dbReference type="GO" id="GO:0016776">
    <property type="term" value="F:phosphotransferase activity, phosphate group as acceptor"/>
    <property type="evidence" value="ECO:0007669"/>
    <property type="project" value="TreeGrafter"/>
</dbReference>
<accession>A0A6N0HXL6</accession>
<dbReference type="EMBL" id="CP054491">
    <property type="protein sequence ID" value="QKQ26916.1"/>
    <property type="molecule type" value="Genomic_DNA"/>
</dbReference>
<feature type="domain" description="Sulfatase N-terminal" evidence="1">
    <location>
        <begin position="17"/>
        <end position="196"/>
    </location>
</feature>
<dbReference type="KEGG" id="rev:HUE57_11975"/>
<evidence type="ECO:0000313" key="2">
    <source>
        <dbReference type="EMBL" id="QKQ26916.1"/>
    </source>
</evidence>
<evidence type="ECO:0000313" key="3">
    <source>
        <dbReference type="Proteomes" id="UP000509658"/>
    </source>
</evidence>
<dbReference type="Gene3D" id="3.40.720.10">
    <property type="entry name" value="Alkaline Phosphatase, subunit A"/>
    <property type="match status" value="1"/>
</dbReference>
<proteinExistence type="predicted"/>
<dbReference type="InterPro" id="IPR040423">
    <property type="entry name" value="PEA_transferase"/>
</dbReference>
<name>A0A6N0HXL6_9GAMM</name>
<evidence type="ECO:0000259" key="1">
    <source>
        <dbReference type="Pfam" id="PF00884"/>
    </source>
</evidence>
<dbReference type="PANTHER" id="PTHR30443:SF0">
    <property type="entry name" value="PHOSPHOETHANOLAMINE TRANSFERASE EPTA"/>
    <property type="match status" value="1"/>
</dbReference>